<sequence length="71" mass="7871">MTNNIAQYLRNESELSPSLISSSTSTCVYKFLSIHSNCDEIIDCDLDIDSGMIAILSYSLDCGRLDVGVRY</sequence>
<evidence type="ECO:0000313" key="2">
    <source>
        <dbReference type="Proteomes" id="UP000887458"/>
    </source>
</evidence>
<accession>A0ABQ8IWD1</accession>
<reference evidence="1 2" key="1">
    <citation type="journal article" date="2018" name="J. Allergy Clin. Immunol.">
        <title>High-quality assembly of Dermatophagoides pteronyssinus genome and transcriptome reveals a wide range of novel allergens.</title>
        <authorList>
            <person name="Liu X.Y."/>
            <person name="Yang K.Y."/>
            <person name="Wang M.Q."/>
            <person name="Kwok J.S."/>
            <person name="Zeng X."/>
            <person name="Yang Z."/>
            <person name="Xiao X.J."/>
            <person name="Lau C.P."/>
            <person name="Li Y."/>
            <person name="Huang Z.M."/>
            <person name="Ba J.G."/>
            <person name="Yim A.K."/>
            <person name="Ouyang C.Y."/>
            <person name="Ngai S.M."/>
            <person name="Chan T.F."/>
            <person name="Leung E.L."/>
            <person name="Liu L."/>
            <person name="Liu Z.G."/>
            <person name="Tsui S.K."/>
        </authorList>
    </citation>
    <scope>NUCLEOTIDE SEQUENCE [LARGE SCALE GENOMIC DNA]</scope>
    <source>
        <strain evidence="1">Derp</strain>
    </source>
</reference>
<comment type="caution">
    <text evidence="1">The sequence shown here is derived from an EMBL/GenBank/DDBJ whole genome shotgun (WGS) entry which is preliminary data.</text>
</comment>
<gene>
    <name evidence="1" type="ORF">DERP_008794</name>
</gene>
<evidence type="ECO:0000313" key="1">
    <source>
        <dbReference type="EMBL" id="KAH9414598.1"/>
    </source>
</evidence>
<dbReference type="EMBL" id="NJHN03000107">
    <property type="protein sequence ID" value="KAH9414598.1"/>
    <property type="molecule type" value="Genomic_DNA"/>
</dbReference>
<keyword evidence="2" id="KW-1185">Reference proteome</keyword>
<organism evidence="1 2">
    <name type="scientific">Dermatophagoides pteronyssinus</name>
    <name type="common">European house dust mite</name>
    <dbReference type="NCBI Taxonomy" id="6956"/>
    <lineage>
        <taxon>Eukaryota</taxon>
        <taxon>Metazoa</taxon>
        <taxon>Ecdysozoa</taxon>
        <taxon>Arthropoda</taxon>
        <taxon>Chelicerata</taxon>
        <taxon>Arachnida</taxon>
        <taxon>Acari</taxon>
        <taxon>Acariformes</taxon>
        <taxon>Sarcoptiformes</taxon>
        <taxon>Astigmata</taxon>
        <taxon>Psoroptidia</taxon>
        <taxon>Analgoidea</taxon>
        <taxon>Pyroglyphidae</taxon>
        <taxon>Dermatophagoidinae</taxon>
        <taxon>Dermatophagoides</taxon>
    </lineage>
</organism>
<protein>
    <submittedName>
        <fullName evidence="1">Uncharacterized protein</fullName>
    </submittedName>
</protein>
<name>A0ABQ8IWD1_DERPT</name>
<dbReference type="Proteomes" id="UP000887458">
    <property type="component" value="Unassembled WGS sequence"/>
</dbReference>
<reference evidence="1 2" key="2">
    <citation type="journal article" date="2022" name="Mol. Biol. Evol.">
        <title>Comparative Genomics Reveals Insights into the Divergent Evolution of Astigmatic Mites and Household Pest Adaptations.</title>
        <authorList>
            <person name="Xiong Q."/>
            <person name="Wan A.T."/>
            <person name="Liu X."/>
            <person name="Fung C.S."/>
            <person name="Xiao X."/>
            <person name="Malainual N."/>
            <person name="Hou J."/>
            <person name="Wang L."/>
            <person name="Wang M."/>
            <person name="Yang K.Y."/>
            <person name="Cui Y."/>
            <person name="Leung E.L."/>
            <person name="Nong W."/>
            <person name="Shin S.K."/>
            <person name="Au S.W."/>
            <person name="Jeong K.Y."/>
            <person name="Chew F.T."/>
            <person name="Hui J.H."/>
            <person name="Leung T.F."/>
            <person name="Tungtrongchitr A."/>
            <person name="Zhong N."/>
            <person name="Liu Z."/>
            <person name="Tsui S.K."/>
        </authorList>
    </citation>
    <scope>NUCLEOTIDE SEQUENCE [LARGE SCALE GENOMIC DNA]</scope>
    <source>
        <strain evidence="1">Derp</strain>
    </source>
</reference>
<proteinExistence type="predicted"/>